<name>A0A380WGK5_AMIAI</name>
<gene>
    <name evidence="1" type="ORF">NCTC10684_01350</name>
</gene>
<dbReference type="Pfam" id="PF06169">
    <property type="entry name" value="DUF982"/>
    <property type="match status" value="1"/>
</dbReference>
<organism evidence="1 2">
    <name type="scientific">Aminobacter aminovorans</name>
    <name type="common">Chelatobacter heintzii</name>
    <dbReference type="NCBI Taxonomy" id="83263"/>
    <lineage>
        <taxon>Bacteria</taxon>
        <taxon>Pseudomonadati</taxon>
        <taxon>Pseudomonadota</taxon>
        <taxon>Alphaproteobacteria</taxon>
        <taxon>Hyphomicrobiales</taxon>
        <taxon>Phyllobacteriaceae</taxon>
        <taxon>Aminobacter</taxon>
    </lineage>
</organism>
<dbReference type="InterPro" id="IPR010385">
    <property type="entry name" value="DUF982"/>
</dbReference>
<reference evidence="1 2" key="1">
    <citation type="submission" date="2018-06" db="EMBL/GenBank/DDBJ databases">
        <authorList>
            <consortium name="Pathogen Informatics"/>
            <person name="Doyle S."/>
        </authorList>
    </citation>
    <scope>NUCLEOTIDE SEQUENCE [LARGE SCALE GENOMIC DNA]</scope>
    <source>
        <strain evidence="1 2">NCTC10684</strain>
    </source>
</reference>
<dbReference type="RefSeq" id="WP_115730523.1">
    <property type="nucleotide sequence ID" value="NZ_BAAAVY010000010.1"/>
</dbReference>
<dbReference type="Gene3D" id="6.10.250.730">
    <property type="match status" value="1"/>
</dbReference>
<dbReference type="AlphaFoldDB" id="A0A380WGK5"/>
<evidence type="ECO:0000313" key="1">
    <source>
        <dbReference type="EMBL" id="SUU88143.1"/>
    </source>
</evidence>
<accession>A0A380WGK5</accession>
<dbReference type="EMBL" id="UFSM01000001">
    <property type="protein sequence ID" value="SUU88143.1"/>
    <property type="molecule type" value="Genomic_DNA"/>
</dbReference>
<dbReference type="OrthoDB" id="7950883at2"/>
<sequence length="84" mass="9156">MENVRFETPVTVKADPAGTPLLLRTAKEASAFLLNSWPGKRSPKHRAALQACSDAMSGEKPVMSARRAFIAAAREVNVFINDKD</sequence>
<protein>
    <submittedName>
        <fullName evidence="1">Protein of uncharacterized function (DUF982)</fullName>
    </submittedName>
</protein>
<dbReference type="Proteomes" id="UP000254701">
    <property type="component" value="Unassembled WGS sequence"/>
</dbReference>
<proteinExistence type="predicted"/>
<evidence type="ECO:0000313" key="2">
    <source>
        <dbReference type="Proteomes" id="UP000254701"/>
    </source>
</evidence>